<sequence>MSSCSKWTHLDDFSAYADALYDATSFEEQRMQPCKAEICAAIYGTGNPDISGIGVVVAYILELALGTVLSCIVLMLKSNASRAHHVFTSGLVVFFDSAVYFAMAVQLATIAVMIRKDYGISTVDLGAIETRIAHVVAVISLLPLLYPTALLETARDRGMNHSRRLMLLSVTVALSFYPFLSRCIHAYGASPIGNGGNAEVKSRDWNQVEDMCFQDGLDGLRTSAIYQSLDALELATSLFIYLVTFWLMAALPVSRYHDNEKLRRHSPTKGRFFSQRERVKHWFSRHALVASMPMLFVVAVAGLLLQVVFQLRELQESVARTAEQAYEGNNWGFGQIAAIVLFLPVGVEMGYKWRFPDSYLARQT</sequence>
<dbReference type="EMBL" id="JAGPYM010000001">
    <property type="protein sequence ID" value="KAH6900390.1"/>
    <property type="molecule type" value="Genomic_DNA"/>
</dbReference>
<keyword evidence="1" id="KW-0472">Membrane</keyword>
<gene>
    <name evidence="2" type="ORF">B0T10DRAFT_26718</name>
</gene>
<feature type="transmembrane region" description="Helical" evidence="1">
    <location>
        <begin position="88"/>
        <end position="112"/>
    </location>
</feature>
<dbReference type="OrthoDB" id="4582561at2759"/>
<feature type="transmembrane region" description="Helical" evidence="1">
    <location>
        <begin position="53"/>
        <end position="76"/>
    </location>
</feature>
<feature type="transmembrane region" description="Helical" evidence="1">
    <location>
        <begin position="165"/>
        <end position="187"/>
    </location>
</feature>
<accession>A0A9P8WI79</accession>
<evidence type="ECO:0000256" key="1">
    <source>
        <dbReference type="SAM" id="Phobius"/>
    </source>
</evidence>
<feature type="transmembrane region" description="Helical" evidence="1">
    <location>
        <begin position="331"/>
        <end position="351"/>
    </location>
</feature>
<evidence type="ECO:0000313" key="2">
    <source>
        <dbReference type="EMBL" id="KAH6900390.1"/>
    </source>
</evidence>
<feature type="transmembrane region" description="Helical" evidence="1">
    <location>
        <begin position="287"/>
        <end position="311"/>
    </location>
</feature>
<organism evidence="2 3">
    <name type="scientific">Thelonectria olida</name>
    <dbReference type="NCBI Taxonomy" id="1576542"/>
    <lineage>
        <taxon>Eukaryota</taxon>
        <taxon>Fungi</taxon>
        <taxon>Dikarya</taxon>
        <taxon>Ascomycota</taxon>
        <taxon>Pezizomycotina</taxon>
        <taxon>Sordariomycetes</taxon>
        <taxon>Hypocreomycetidae</taxon>
        <taxon>Hypocreales</taxon>
        <taxon>Nectriaceae</taxon>
        <taxon>Thelonectria</taxon>
    </lineage>
</organism>
<dbReference type="AlphaFoldDB" id="A0A9P8WI79"/>
<proteinExistence type="predicted"/>
<reference evidence="2 3" key="1">
    <citation type="journal article" date="2021" name="Nat. Commun.">
        <title>Genetic determinants of endophytism in the Arabidopsis root mycobiome.</title>
        <authorList>
            <person name="Mesny F."/>
            <person name="Miyauchi S."/>
            <person name="Thiergart T."/>
            <person name="Pickel B."/>
            <person name="Atanasova L."/>
            <person name="Karlsson M."/>
            <person name="Huettel B."/>
            <person name="Barry K.W."/>
            <person name="Haridas S."/>
            <person name="Chen C."/>
            <person name="Bauer D."/>
            <person name="Andreopoulos W."/>
            <person name="Pangilinan J."/>
            <person name="LaButti K."/>
            <person name="Riley R."/>
            <person name="Lipzen A."/>
            <person name="Clum A."/>
            <person name="Drula E."/>
            <person name="Henrissat B."/>
            <person name="Kohler A."/>
            <person name="Grigoriev I.V."/>
            <person name="Martin F.M."/>
            <person name="Hacquard S."/>
        </authorList>
    </citation>
    <scope>NUCLEOTIDE SEQUENCE [LARGE SCALE GENOMIC DNA]</scope>
    <source>
        <strain evidence="2 3">MPI-CAGE-CH-0241</strain>
    </source>
</reference>
<feature type="transmembrane region" description="Helical" evidence="1">
    <location>
        <begin position="234"/>
        <end position="254"/>
    </location>
</feature>
<keyword evidence="1" id="KW-1133">Transmembrane helix</keyword>
<keyword evidence="1" id="KW-0812">Transmembrane</keyword>
<protein>
    <submittedName>
        <fullName evidence="2">Uncharacterized protein</fullName>
    </submittedName>
</protein>
<comment type="caution">
    <text evidence="2">The sequence shown here is derived from an EMBL/GenBank/DDBJ whole genome shotgun (WGS) entry which is preliminary data.</text>
</comment>
<feature type="transmembrane region" description="Helical" evidence="1">
    <location>
        <begin position="132"/>
        <end position="153"/>
    </location>
</feature>
<keyword evidence="3" id="KW-1185">Reference proteome</keyword>
<dbReference type="Proteomes" id="UP000777438">
    <property type="component" value="Unassembled WGS sequence"/>
</dbReference>
<evidence type="ECO:0000313" key="3">
    <source>
        <dbReference type="Proteomes" id="UP000777438"/>
    </source>
</evidence>
<name>A0A9P8WI79_9HYPO</name>